<evidence type="ECO:0000256" key="5">
    <source>
        <dbReference type="ARBA" id="ARBA00022989"/>
    </source>
</evidence>
<keyword evidence="4 7" id="KW-0812">Transmembrane</keyword>
<dbReference type="PANTHER" id="PTHR30086:SF15">
    <property type="entry name" value="LEUCINE EFFLUX PROTEIN"/>
    <property type="match status" value="1"/>
</dbReference>
<dbReference type="InterPro" id="IPR001123">
    <property type="entry name" value="LeuE-type"/>
</dbReference>
<comment type="subcellular location">
    <subcellularLocation>
        <location evidence="1">Cell membrane</location>
        <topology evidence="1">Multi-pass membrane protein</topology>
    </subcellularLocation>
</comment>
<dbReference type="RefSeq" id="WP_276731043.1">
    <property type="nucleotide sequence ID" value="NZ_JAFKMR010000022.1"/>
</dbReference>
<evidence type="ECO:0000256" key="4">
    <source>
        <dbReference type="ARBA" id="ARBA00022692"/>
    </source>
</evidence>
<evidence type="ECO:0000256" key="1">
    <source>
        <dbReference type="ARBA" id="ARBA00004651"/>
    </source>
</evidence>
<proteinExistence type="inferred from homology"/>
<evidence type="ECO:0000256" key="3">
    <source>
        <dbReference type="ARBA" id="ARBA00022475"/>
    </source>
</evidence>
<dbReference type="PIRSF" id="PIRSF006324">
    <property type="entry name" value="LeuE"/>
    <property type="match status" value="1"/>
</dbReference>
<dbReference type="Pfam" id="PF01810">
    <property type="entry name" value="LysE"/>
    <property type="match status" value="1"/>
</dbReference>
<evidence type="ECO:0000313" key="9">
    <source>
        <dbReference type="Proteomes" id="UP000664800"/>
    </source>
</evidence>
<comment type="caution">
    <text evidence="8">The sequence shown here is derived from an EMBL/GenBank/DDBJ whole genome shotgun (WGS) entry which is preliminary data.</text>
</comment>
<comment type="similarity">
    <text evidence="2">Belongs to the Rht family.</text>
</comment>
<evidence type="ECO:0000256" key="7">
    <source>
        <dbReference type="SAM" id="Phobius"/>
    </source>
</evidence>
<gene>
    <name evidence="8" type="primary">leuE</name>
    <name evidence="8" type="ORF">J0I24_11425</name>
</gene>
<feature type="transmembrane region" description="Helical" evidence="7">
    <location>
        <begin position="47"/>
        <end position="68"/>
    </location>
</feature>
<keyword evidence="6 7" id="KW-0472">Membrane</keyword>
<dbReference type="GO" id="GO:0015820">
    <property type="term" value="P:L-leucine transport"/>
    <property type="evidence" value="ECO:0007669"/>
    <property type="project" value="TreeGrafter"/>
</dbReference>
<evidence type="ECO:0000256" key="6">
    <source>
        <dbReference type="ARBA" id="ARBA00023136"/>
    </source>
</evidence>
<evidence type="ECO:0000256" key="2">
    <source>
        <dbReference type="ARBA" id="ARBA00007928"/>
    </source>
</evidence>
<accession>A0A8I1MWK0</accession>
<dbReference type="PANTHER" id="PTHR30086">
    <property type="entry name" value="ARGININE EXPORTER PROTEIN ARGO"/>
    <property type="match status" value="1"/>
</dbReference>
<feature type="transmembrane region" description="Helical" evidence="7">
    <location>
        <begin position="134"/>
        <end position="155"/>
    </location>
</feature>
<name>A0A8I1MWK0_THIA3</name>
<feature type="transmembrane region" description="Helical" evidence="7">
    <location>
        <begin position="74"/>
        <end position="92"/>
    </location>
</feature>
<feature type="transmembrane region" description="Helical" evidence="7">
    <location>
        <begin position="12"/>
        <end position="35"/>
    </location>
</feature>
<keyword evidence="5 7" id="KW-1133">Transmembrane helix</keyword>
<protein>
    <submittedName>
        <fullName evidence="8">Leucine efflux protein LeuE</fullName>
    </submittedName>
</protein>
<feature type="transmembrane region" description="Helical" evidence="7">
    <location>
        <begin position="202"/>
        <end position="225"/>
    </location>
</feature>
<feature type="transmembrane region" description="Helical" evidence="7">
    <location>
        <begin position="167"/>
        <end position="190"/>
    </location>
</feature>
<organism evidence="8 9">
    <name type="scientific">Thiomonas arsenitoxydans (strain DSM 22701 / CIP 110005 / 3As)</name>
    <dbReference type="NCBI Taxonomy" id="426114"/>
    <lineage>
        <taxon>Bacteria</taxon>
        <taxon>Pseudomonadati</taxon>
        <taxon>Pseudomonadota</taxon>
        <taxon>Betaproteobacteria</taxon>
        <taxon>Burkholderiales</taxon>
        <taxon>Thiomonas</taxon>
    </lineage>
</organism>
<dbReference type="GO" id="GO:0015190">
    <property type="term" value="F:L-leucine transmembrane transporter activity"/>
    <property type="evidence" value="ECO:0007669"/>
    <property type="project" value="TreeGrafter"/>
</dbReference>
<dbReference type="AlphaFoldDB" id="A0A8I1MWK0"/>
<dbReference type="NCBIfam" id="NF008201">
    <property type="entry name" value="PRK10958.1"/>
    <property type="match status" value="1"/>
</dbReference>
<evidence type="ECO:0000313" key="8">
    <source>
        <dbReference type="EMBL" id="MBN8744903.1"/>
    </source>
</evidence>
<dbReference type="EMBL" id="JAFKMR010000022">
    <property type="protein sequence ID" value="MBN8744903.1"/>
    <property type="molecule type" value="Genomic_DNA"/>
</dbReference>
<dbReference type="GO" id="GO:0005886">
    <property type="term" value="C:plasma membrane"/>
    <property type="evidence" value="ECO:0007669"/>
    <property type="project" value="UniProtKB-SubCell"/>
</dbReference>
<sequence length="230" mass="25279">MDHMFGVVNLWTYVLGVIFIVLLPGPNSLYVLSVAAQRGVRQGYRGAFGVFLGDTVLMVLAAAGAASLLETNLALYHLVQAAGALYLGWLGINMLRAAWKRWHTPDTGLHAQAPQPHAHPEQTGKRLENPFQKALFISLLNPKAILFFVSFFIQFVDPHYPHPALSFLLLGLIVQFFSLLYLSVLIFGGVRVADAFRRRRRLSALTMGATGTGFFGFGVKLALAATTRTH</sequence>
<keyword evidence="3" id="KW-1003">Cell membrane</keyword>
<dbReference type="Proteomes" id="UP000664800">
    <property type="component" value="Unassembled WGS sequence"/>
</dbReference>
<reference evidence="8" key="1">
    <citation type="submission" date="2021-02" db="EMBL/GenBank/DDBJ databases">
        <title>Thiocyanate and organic carbon inputs drive convergent selection for specific autotrophic Afipia and Thiobacillus strains within complex microbiomes.</title>
        <authorList>
            <person name="Huddy R.J."/>
            <person name="Sachdeva R."/>
            <person name="Kadzinga F."/>
            <person name="Kantor R.S."/>
            <person name="Harrison S.T.L."/>
            <person name="Banfield J.F."/>
        </authorList>
    </citation>
    <scope>NUCLEOTIDE SEQUENCE</scope>
    <source>
        <strain evidence="8">SCN18_13_7_16_R3_B_64_19</strain>
    </source>
</reference>